<name>A0A1Y3AZW7_EURMA</name>
<dbReference type="PANTHER" id="PTHR33481">
    <property type="entry name" value="REVERSE TRANSCRIPTASE"/>
    <property type="match status" value="1"/>
</dbReference>
<dbReference type="PANTHER" id="PTHR33481:SF1">
    <property type="entry name" value="ENDONUCLEASE_EXONUCLEASE_PHOSPHATASE DOMAIN-CONTAINING PROTEIN-RELATED"/>
    <property type="match status" value="1"/>
</dbReference>
<keyword evidence="2" id="KW-1185">Reference proteome</keyword>
<organism evidence="1 2">
    <name type="scientific">Euroglyphus maynei</name>
    <name type="common">Mayne's house dust mite</name>
    <dbReference type="NCBI Taxonomy" id="6958"/>
    <lineage>
        <taxon>Eukaryota</taxon>
        <taxon>Metazoa</taxon>
        <taxon>Ecdysozoa</taxon>
        <taxon>Arthropoda</taxon>
        <taxon>Chelicerata</taxon>
        <taxon>Arachnida</taxon>
        <taxon>Acari</taxon>
        <taxon>Acariformes</taxon>
        <taxon>Sarcoptiformes</taxon>
        <taxon>Astigmata</taxon>
        <taxon>Psoroptidia</taxon>
        <taxon>Analgoidea</taxon>
        <taxon>Pyroglyphidae</taxon>
        <taxon>Pyroglyphinae</taxon>
        <taxon>Euroglyphus</taxon>
    </lineage>
</organism>
<evidence type="ECO:0000313" key="2">
    <source>
        <dbReference type="Proteomes" id="UP000194236"/>
    </source>
</evidence>
<dbReference type="OrthoDB" id="6514113at2759"/>
<reference evidence="1 2" key="1">
    <citation type="submission" date="2017-03" db="EMBL/GenBank/DDBJ databases">
        <title>Genome Survey of Euroglyphus maynei.</title>
        <authorList>
            <person name="Arlian L.G."/>
            <person name="Morgan M.S."/>
            <person name="Rider S.D."/>
        </authorList>
    </citation>
    <scope>NUCLEOTIDE SEQUENCE [LARGE SCALE GENOMIC DNA]</scope>
    <source>
        <strain evidence="1">Arlian Lab</strain>
        <tissue evidence="1">Whole body</tissue>
    </source>
</reference>
<sequence>MLISKTNNKISMIDELPPSDKIIKMNHMLIGLFPDDDISNDSPTASLIRNHQFSFNNNVKTVLSIEELNVHIKKLNHKKAPGLDYISNRMIKASADLLSSHILAIFNKCIDLHYFPDIWKTATVRVLAKPNKSDYNNIKSYRPI</sequence>
<dbReference type="EMBL" id="MUJZ01052119">
    <property type="protein sequence ID" value="OTF73334.1"/>
    <property type="molecule type" value="Genomic_DNA"/>
</dbReference>
<dbReference type="Proteomes" id="UP000194236">
    <property type="component" value="Unassembled WGS sequence"/>
</dbReference>
<accession>A0A1Y3AZW7</accession>
<dbReference type="AlphaFoldDB" id="A0A1Y3AZW7"/>
<gene>
    <name evidence="1" type="ORF">BLA29_010700</name>
</gene>
<evidence type="ECO:0008006" key="3">
    <source>
        <dbReference type="Google" id="ProtNLM"/>
    </source>
</evidence>
<comment type="caution">
    <text evidence="1">The sequence shown here is derived from an EMBL/GenBank/DDBJ whole genome shotgun (WGS) entry which is preliminary data.</text>
</comment>
<protein>
    <recommendedName>
        <fullName evidence="3">RNA-directed DNA polymerase from mobile element jockey</fullName>
    </recommendedName>
</protein>
<proteinExistence type="predicted"/>
<evidence type="ECO:0000313" key="1">
    <source>
        <dbReference type="EMBL" id="OTF73334.1"/>
    </source>
</evidence>
<feature type="non-terminal residue" evidence="1">
    <location>
        <position position="144"/>
    </location>
</feature>